<dbReference type="RefSeq" id="XP_008075989.1">
    <property type="nucleotide sequence ID" value="XM_008077798.1"/>
</dbReference>
<dbReference type="GO" id="GO:0016491">
    <property type="term" value="F:oxidoreductase activity"/>
    <property type="evidence" value="ECO:0007669"/>
    <property type="project" value="UniProtKB-KW"/>
</dbReference>
<keyword evidence="2" id="KW-0560">Oxidoreductase</keyword>
<organism evidence="5 6">
    <name type="scientific">Glarea lozoyensis (strain ATCC 20868 / MF5171)</name>
    <dbReference type="NCBI Taxonomy" id="1116229"/>
    <lineage>
        <taxon>Eukaryota</taxon>
        <taxon>Fungi</taxon>
        <taxon>Dikarya</taxon>
        <taxon>Ascomycota</taxon>
        <taxon>Pezizomycotina</taxon>
        <taxon>Leotiomycetes</taxon>
        <taxon>Helotiales</taxon>
        <taxon>Helotiaceae</taxon>
        <taxon>Glarea</taxon>
    </lineage>
</organism>
<dbReference type="HOGENOM" id="CLU_018354_4_2_1"/>
<evidence type="ECO:0000259" key="4">
    <source>
        <dbReference type="PROSITE" id="PS51387"/>
    </source>
</evidence>
<dbReference type="OrthoDB" id="9983560at2759"/>
<protein>
    <submittedName>
        <fullName evidence="5">FAD-binding protein</fullName>
    </submittedName>
</protein>
<comment type="similarity">
    <text evidence="1">Belongs to the oxygen-dependent FAD-linked oxidoreductase family.</text>
</comment>
<dbReference type="InterPro" id="IPR006094">
    <property type="entry name" value="Oxid_FAD_bind_N"/>
</dbReference>
<sequence length="610" mass="66087">MLLSYILLNLVLAAVTYAVNFPFESIQLNGKDIGDFAQISFGRDFNGSSSSDACKAFPGTSQWPLNAIWAQLNTSLNGALLQPAIPASACYDGPEKDTEKCNYLLSRASGSRFYLDDPITVLTEWPTGDTCPTMAKPTGSCTRGGFSSYVVDATTVKHIQTAVNFARNQNIRLVMKNSGHDFVGRNTGAGAISIWLHRLKSFEFLPVYRQGEYNGPAARVSTGLEAWEVYKYMKTYNISIVVPAGSTTVAPWGGWMQGAGHSILASKYGLGADQVLSLQVVTADGSFVTADTETNQDLFFALRGGGPSTYGIVTSAIVKTYPALEVSNVPLSFSGGTSAIPIETFWAGVDKYHLIGKNVTDVGGSAYSYISSSNNGRSATFSTVFELAGMTKQQGFTYMQSHFDSLNAVGIPVKNTMPISSPSWMNARDGVGDAPGGSSQFSSRLFPVQNFDDPALFRPTMAAIRQSVEAGYRFHGLHFRPSLDKAGYPGTAAIIPAWRNSIMHADSFDSFSMRGKTAVEIAESRARHNIYMDRIRAVTPGGGAYINEADVQEPNWQDSFFGGTYERLAKIKKEVDPWNLFWAPSTVGSEAYAVRTEDGKFTQNGPLCKT</sequence>
<keyword evidence="6" id="KW-1185">Reference proteome</keyword>
<dbReference type="InterPro" id="IPR012951">
    <property type="entry name" value="BBE"/>
</dbReference>
<dbReference type="InterPro" id="IPR036318">
    <property type="entry name" value="FAD-bd_PCMH-like_sf"/>
</dbReference>
<dbReference type="GO" id="GO:0071949">
    <property type="term" value="F:FAD binding"/>
    <property type="evidence" value="ECO:0007669"/>
    <property type="project" value="InterPro"/>
</dbReference>
<dbReference type="GeneID" id="19467885"/>
<dbReference type="EMBL" id="KE145352">
    <property type="protein sequence ID" value="EPE36674.1"/>
    <property type="molecule type" value="Genomic_DNA"/>
</dbReference>
<dbReference type="KEGG" id="glz:GLAREA_08837"/>
<dbReference type="InterPro" id="IPR016166">
    <property type="entry name" value="FAD-bd_PCMH"/>
</dbReference>
<dbReference type="InterPro" id="IPR050432">
    <property type="entry name" value="FAD-linked_Oxidoreductases_BP"/>
</dbReference>
<feature type="domain" description="FAD-binding PCMH-type" evidence="4">
    <location>
        <begin position="143"/>
        <end position="323"/>
    </location>
</feature>
<dbReference type="PROSITE" id="PS51387">
    <property type="entry name" value="FAD_PCMH"/>
    <property type="match status" value="1"/>
</dbReference>
<dbReference type="OMA" id="AYGGFMQ"/>
<evidence type="ECO:0000313" key="5">
    <source>
        <dbReference type="EMBL" id="EPE36674.1"/>
    </source>
</evidence>
<dbReference type="eggNOG" id="ENOG502SH6Z">
    <property type="taxonomic scope" value="Eukaryota"/>
</dbReference>
<reference evidence="5 6" key="1">
    <citation type="journal article" date="2013" name="BMC Genomics">
        <title>Genomics-driven discovery of the pneumocandin biosynthetic gene cluster in the fungus Glarea lozoyensis.</title>
        <authorList>
            <person name="Chen L."/>
            <person name="Yue Q."/>
            <person name="Zhang X."/>
            <person name="Xiang M."/>
            <person name="Wang C."/>
            <person name="Li S."/>
            <person name="Che Y."/>
            <person name="Ortiz-Lopez F.J."/>
            <person name="Bills G.F."/>
            <person name="Liu X."/>
            <person name="An Z."/>
        </authorList>
    </citation>
    <scope>NUCLEOTIDE SEQUENCE [LARGE SCALE GENOMIC DNA]</scope>
    <source>
        <strain evidence="6">ATCC 20868 / MF5171</strain>
    </source>
</reference>
<evidence type="ECO:0000256" key="2">
    <source>
        <dbReference type="ARBA" id="ARBA00023002"/>
    </source>
</evidence>
<dbReference type="PANTHER" id="PTHR13878:SF91">
    <property type="entry name" value="FAD BINDING DOMAIN PROTEIN (AFU_ORTHOLOGUE AFUA_6G12070)-RELATED"/>
    <property type="match status" value="1"/>
</dbReference>
<evidence type="ECO:0000256" key="3">
    <source>
        <dbReference type="SAM" id="SignalP"/>
    </source>
</evidence>
<gene>
    <name evidence="5" type="ORF">GLAREA_08837</name>
</gene>
<dbReference type="AlphaFoldDB" id="S3DHQ3"/>
<feature type="chain" id="PRO_5004508561" evidence="3">
    <location>
        <begin position="19"/>
        <end position="610"/>
    </location>
</feature>
<dbReference type="SUPFAM" id="SSF56176">
    <property type="entry name" value="FAD-binding/transporter-associated domain-like"/>
    <property type="match status" value="1"/>
</dbReference>
<name>S3DHQ3_GLAL2</name>
<dbReference type="InterPro" id="IPR016169">
    <property type="entry name" value="FAD-bd_PCMH_sub2"/>
</dbReference>
<accession>S3DHQ3</accession>
<dbReference type="STRING" id="1116229.S3DHQ3"/>
<keyword evidence="3" id="KW-0732">Signal</keyword>
<dbReference type="Pfam" id="PF08031">
    <property type="entry name" value="BBE"/>
    <property type="match status" value="1"/>
</dbReference>
<evidence type="ECO:0000313" key="6">
    <source>
        <dbReference type="Proteomes" id="UP000016922"/>
    </source>
</evidence>
<proteinExistence type="inferred from homology"/>
<dbReference type="Proteomes" id="UP000016922">
    <property type="component" value="Unassembled WGS sequence"/>
</dbReference>
<dbReference type="Gene3D" id="3.30.465.10">
    <property type="match status" value="2"/>
</dbReference>
<feature type="signal peptide" evidence="3">
    <location>
        <begin position="1"/>
        <end position="18"/>
    </location>
</feature>
<dbReference type="Pfam" id="PF01565">
    <property type="entry name" value="FAD_binding_4"/>
    <property type="match status" value="1"/>
</dbReference>
<dbReference type="PANTHER" id="PTHR13878">
    <property type="entry name" value="GULONOLACTONE OXIDASE"/>
    <property type="match status" value="1"/>
</dbReference>
<evidence type="ECO:0000256" key="1">
    <source>
        <dbReference type="ARBA" id="ARBA00005466"/>
    </source>
</evidence>